<dbReference type="EMBL" id="JACHHP010000002">
    <property type="protein sequence ID" value="MBB5207923.1"/>
    <property type="molecule type" value="Genomic_DNA"/>
</dbReference>
<comment type="caution">
    <text evidence="2">The sequence shown here is derived from an EMBL/GenBank/DDBJ whole genome shotgun (WGS) entry which is preliminary data.</text>
</comment>
<accession>A0A7W8G0M2</accession>
<reference evidence="2 3" key="1">
    <citation type="submission" date="2020-08" db="EMBL/GenBank/DDBJ databases">
        <title>Genomic Encyclopedia of Type Strains, Phase IV (KMG-IV): sequencing the most valuable type-strain genomes for metagenomic binning, comparative biology and taxonomic classification.</title>
        <authorList>
            <person name="Goeker M."/>
        </authorList>
    </citation>
    <scope>NUCLEOTIDE SEQUENCE [LARGE SCALE GENOMIC DNA]</scope>
    <source>
        <strain evidence="2 3">DSM 24163</strain>
    </source>
</reference>
<organism evidence="2 3">
    <name type="scientific">Chiayiivirga flava</name>
    <dbReference type="NCBI Taxonomy" id="659595"/>
    <lineage>
        <taxon>Bacteria</taxon>
        <taxon>Pseudomonadati</taxon>
        <taxon>Pseudomonadota</taxon>
        <taxon>Gammaproteobacteria</taxon>
        <taxon>Lysobacterales</taxon>
        <taxon>Lysobacteraceae</taxon>
        <taxon>Chiayiivirga</taxon>
    </lineage>
</organism>
<proteinExistence type="predicted"/>
<evidence type="ECO:0000313" key="2">
    <source>
        <dbReference type="EMBL" id="MBB5207923.1"/>
    </source>
</evidence>
<sequence length="65" mass="7071">MPASRRTRAPAPRPTDDAGRRRPATKGGDGNRSDPPGYADYQTERALTGSGEPRPVQRSRVVPKK</sequence>
<name>A0A7W8G0M2_9GAMM</name>
<evidence type="ECO:0000313" key="3">
    <source>
        <dbReference type="Proteomes" id="UP000521199"/>
    </source>
</evidence>
<dbReference type="Proteomes" id="UP000521199">
    <property type="component" value="Unassembled WGS sequence"/>
</dbReference>
<dbReference type="AlphaFoldDB" id="A0A7W8G0M2"/>
<protein>
    <submittedName>
        <fullName evidence="2">Uncharacterized protein</fullName>
    </submittedName>
</protein>
<feature type="region of interest" description="Disordered" evidence="1">
    <location>
        <begin position="1"/>
        <end position="65"/>
    </location>
</feature>
<gene>
    <name evidence="2" type="ORF">HNQ52_001452</name>
</gene>
<evidence type="ECO:0000256" key="1">
    <source>
        <dbReference type="SAM" id="MobiDB-lite"/>
    </source>
</evidence>
<dbReference type="RefSeq" id="WP_183960434.1">
    <property type="nucleotide sequence ID" value="NZ_JACHHP010000002.1"/>
</dbReference>
<keyword evidence="3" id="KW-1185">Reference proteome</keyword>